<organism evidence="5">
    <name type="scientific">Ralstonia solanacearum</name>
    <name type="common">Pseudomonas solanacearum</name>
    <dbReference type="NCBI Taxonomy" id="305"/>
    <lineage>
        <taxon>Bacteria</taxon>
        <taxon>Pseudomonadati</taxon>
        <taxon>Pseudomonadota</taxon>
        <taxon>Betaproteobacteria</taxon>
        <taxon>Burkholderiales</taxon>
        <taxon>Burkholderiaceae</taxon>
        <taxon>Ralstonia</taxon>
        <taxon>Ralstonia solanacearum species complex</taxon>
    </lineage>
</organism>
<evidence type="ECO:0000313" key="6">
    <source>
        <dbReference type="Proteomes" id="UP000262427"/>
    </source>
</evidence>
<keyword evidence="1" id="KW-0472">Membrane</keyword>
<dbReference type="EMBL" id="LN899827">
    <property type="protein sequence ID" value="CUV46650.1"/>
    <property type="molecule type" value="Genomic_DNA"/>
</dbReference>
<protein>
    <recommendedName>
        <fullName evidence="7">Transmembrane protein</fullName>
    </recommendedName>
</protein>
<reference evidence="6" key="3">
    <citation type="submission" date="2018-01" db="EMBL/GenBank/DDBJ databases">
        <title>Raltonia solanacearum P824 infects blueberry.</title>
        <authorList>
            <person name="Bocsanczy A.M."/>
            <person name="Norman D.J."/>
        </authorList>
    </citation>
    <scope>NUCLEOTIDE SEQUENCE [LARGE SCALE GENOMIC DNA]</scope>
    <source>
        <strain evidence="6">P824</strain>
    </source>
</reference>
<keyword evidence="1" id="KW-1133">Transmembrane helix</keyword>
<reference evidence="2" key="2">
    <citation type="submission" date="2018-01" db="EMBL/GenBank/DDBJ databases">
        <title>Ralstonia pseudosolanacearum P824 infects blueberry.</title>
        <authorList>
            <person name="Bocsanczy A.M."/>
            <person name="Norman D.J."/>
        </authorList>
    </citation>
    <scope>NUCLEOTIDE SEQUENCE</scope>
    <source>
        <strain evidence="2">P824</strain>
    </source>
</reference>
<dbReference type="EMBL" id="CP025742">
    <property type="protein sequence ID" value="AYA48663.1"/>
    <property type="molecule type" value="Genomic_DNA"/>
</dbReference>
<dbReference type="PATRIC" id="fig|305.107.peg.1700"/>
<dbReference type="AlphaFoldDB" id="A0A0S4WK92"/>
<dbReference type="EMBL" id="LN899821">
    <property type="protein sequence ID" value="CUV17188.1"/>
    <property type="molecule type" value="Genomic_DNA"/>
</dbReference>
<evidence type="ECO:0000256" key="1">
    <source>
        <dbReference type="SAM" id="Phobius"/>
    </source>
</evidence>
<sequence length="121" mass="12889">MQTRLIRVMDVLTALLIVIGVAFLAHVTLFATITLDEVRTGRLVVVGAVAVTSGALLVLLELFVALFVLFRRPGARLRTLASMVAGIAAFVGCYALADSWIVHKLPPRHASVPVVVGVFPA</sequence>
<proteinExistence type="predicted"/>
<name>A0A0S4WK92_RALSL</name>
<feature type="transmembrane region" description="Helical" evidence="1">
    <location>
        <begin position="77"/>
        <end position="97"/>
    </location>
</feature>
<dbReference type="EMBL" id="LN899824">
    <property type="protein sequence ID" value="CUV27430.1"/>
    <property type="molecule type" value="Genomic_DNA"/>
</dbReference>
<keyword evidence="1" id="KW-0812">Transmembrane</keyword>
<dbReference type="Proteomes" id="UP000262427">
    <property type="component" value="Chromosome MP"/>
</dbReference>
<evidence type="ECO:0000313" key="2">
    <source>
        <dbReference type="EMBL" id="AYA48663.1"/>
    </source>
</evidence>
<feature type="transmembrane region" description="Helical" evidence="1">
    <location>
        <begin position="45"/>
        <end position="70"/>
    </location>
</feature>
<evidence type="ECO:0000313" key="3">
    <source>
        <dbReference type="EMBL" id="CUV17188.1"/>
    </source>
</evidence>
<gene>
    <name evidence="3" type="ORF">PSS4_v1_280001</name>
    <name evidence="2" type="ORF">RSP824_19620</name>
    <name evidence="4" type="ORF">RUN1985_v1_70144</name>
    <name evidence="5" type="ORF">TO10_v1_640054</name>
</gene>
<feature type="transmembrane region" description="Helical" evidence="1">
    <location>
        <begin position="12"/>
        <end position="33"/>
    </location>
</feature>
<reference evidence="5" key="1">
    <citation type="submission" date="2015-10" db="EMBL/GenBank/DDBJ databases">
        <authorList>
            <person name="Gilbert D.G."/>
        </authorList>
    </citation>
    <scope>NUCLEOTIDE SEQUENCE</scope>
    <source>
        <strain evidence="5">Phyl III-seqv23</strain>
    </source>
</reference>
<accession>A0A0S4WK92</accession>
<evidence type="ECO:0000313" key="4">
    <source>
        <dbReference type="EMBL" id="CUV27430.1"/>
    </source>
</evidence>
<evidence type="ECO:0000313" key="5">
    <source>
        <dbReference type="EMBL" id="CUV46650.1"/>
    </source>
</evidence>
<evidence type="ECO:0008006" key="7">
    <source>
        <dbReference type="Google" id="ProtNLM"/>
    </source>
</evidence>